<dbReference type="Proteomes" id="UP000320055">
    <property type="component" value="Unassembled WGS sequence"/>
</dbReference>
<dbReference type="EMBL" id="CAACVJ010000683">
    <property type="protein sequence ID" value="VEP18338.1"/>
    <property type="molecule type" value="Genomic_DNA"/>
</dbReference>
<organism evidence="1 2">
    <name type="scientific">Hyella patelloides LEGE 07179</name>
    <dbReference type="NCBI Taxonomy" id="945734"/>
    <lineage>
        <taxon>Bacteria</taxon>
        <taxon>Bacillati</taxon>
        <taxon>Cyanobacteriota</taxon>
        <taxon>Cyanophyceae</taxon>
        <taxon>Pleurocapsales</taxon>
        <taxon>Hyellaceae</taxon>
        <taxon>Hyella</taxon>
    </lineage>
</organism>
<protein>
    <submittedName>
        <fullName evidence="1">Uncharacterized protein</fullName>
    </submittedName>
</protein>
<accession>A0A563W3T9</accession>
<proteinExistence type="predicted"/>
<name>A0A563W3T9_9CYAN</name>
<evidence type="ECO:0000313" key="2">
    <source>
        <dbReference type="Proteomes" id="UP000320055"/>
    </source>
</evidence>
<dbReference type="AlphaFoldDB" id="A0A563W3T9"/>
<reference evidence="1 2" key="1">
    <citation type="submission" date="2019-01" db="EMBL/GenBank/DDBJ databases">
        <authorList>
            <person name="Brito A."/>
        </authorList>
    </citation>
    <scope>NUCLEOTIDE SEQUENCE [LARGE SCALE GENOMIC DNA]</scope>
    <source>
        <strain evidence="1">1</strain>
    </source>
</reference>
<gene>
    <name evidence="1" type="ORF">H1P_760004</name>
</gene>
<evidence type="ECO:0000313" key="1">
    <source>
        <dbReference type="EMBL" id="VEP18338.1"/>
    </source>
</evidence>
<keyword evidence="2" id="KW-1185">Reference proteome</keyword>
<sequence>MVSNKIYLINNGNLQRFALQFETKNQEDSKRINLLLYLLVMQNAVLAVI</sequence>